<proteinExistence type="predicted"/>
<name>A0ACC3K1W0_EUCGR</name>
<protein>
    <submittedName>
        <fullName evidence="1">Uncharacterized protein</fullName>
    </submittedName>
</protein>
<sequence>MSADSIVSIAWDVLKSYVVVPIKRRFEYVISSKSFAERLRKEVNNLKKEADRVQILEEAATNNVRNFHNTFTDWKASCEKDSKEAQELLDAFDEASKTCCYGTLPDPKCRYQFSMKAEAEIKVISELAEKCNGFKELKDICFINPSPGDVTAMTSASSVSTSIKLADYDIFESRVQIIRDIKDALADDSNSVVGVYGMGGLGKSTLLEEVKRMISEEKSFDWVAKANGLDLKSVGIPCGHDNKVIGCKLLLTSRDRDILKSEMGCDKDFLLGGLEEEEAKRLFEKFAGDKVNDNEFKPLVNEALHKCAGLPFLIVSMAKYFKGVGLPEWKIALKQIKLSKNKHLRGVINDMLQLSYDRLKGEEKSLLALCVVYGTSNPSFENLVRYGIGWGLFREDDNIEDARDRLRLEIRTLQASSLLLENGDAYGFKIHDLVREFVASVAFRDHPLLVLKDKDKSIMELSNDKLKSCRAICFPYVDINELPQELDCPELQIFLLFKYDKSLKISDSLFYSMKKLMVLNLTGIHLTCFPSSFQFLESLHTLCLDCCSLDDVAILGKLKGLQILSFANSDIHRLPREIGQLAELRLLDLNRCYKLKIIESGVLRNLFKLEELFMKNTFDQWNVVEQTLPTNASLIELNHMKKLHTLHLSIPSLSMLPKDLNVEKLTKYEIRIGYGRTWWHECKGMRTLELKLDPLSDVLAKGFIQSISGTTNYLRLDEFNGCEQSICSLSRKGFPELKHLEVTNSSSIQYILRSPSHTYYETLELLLLENLITLEKICTNNISSKSFNTLKVVRVKSCDKMEVLFPLSVLKGLPRLEEIEVVDCKLMRGIVEVDVCSKVKLHNLHVLKLLNLPNIKNFLDTKSAPSSSTSNDQVSTQIAFFNGQQVAFQRLETLEISGLDSLEFMFFPSMARSLTQLKELTISNCQKMETIIMEEEGLGMEISEILAFPMLTDLHLEQLKSLTCFSHGKCVRESQSQDRVTSRAIVLFNQEDSRYIQHLQTLDVSHCDGLSKMFTSTIAANLVALTKLRISNCRILTEVINDEKGGDERVVAFNQLKYMELDGLIELRSFSSGGYTLMFPLLEDIIVTRCPNMKFFSQGPIDASKLERVQVSKASWFWMGSLNITIHNMFEEMGTFAGAKNMLLSEFPKLIGKWHNELNPIKSYWQLESLVVDKCPSFVNAIPPRLMLVLKNLRFLQVRDCEVLQEIFDLEWLEAMESTRVLPQLQELNLVNLPQLRRLWNKDLQESLCFNSLVNLILYNCNNLRHAFSPSMAWCLANLELMEIKECGQMEGVIIEEEGEGSTREKITFPKLEHMTMQYLPNLTCFLMGKNHMMECPTLQGLNIAHCPRMRSLIRQSWMENDHGTPSLFTPQVQFPQLRWMELSHMDDLSKIWTDNPLETPTFDCLREVGVWNCKSLETLFPYWVATSLTKLQIIQVESCEIDEIVASGDDTPCSNTTQDHFPKLTSLALHDMPRLKSFYPNLPSLNWPLLKELQVTHCNKLNMLSFAASMNSWAQRDDQQDLLDQEAHSSFERDFPNLERLLLDNNNIQMIQDGNFSYDTFSKLKALTLACFHDKKAAFPSLFLLERFQNLQSLEVFCNSFEDLFPNEGLVEERKHPVLENLTELKLNKLHNLKCVWRKDPLVSKILQSIKTFKVWDCPCLTTIFLTETSFQNLTDLVVKNSSGLVHLVTISAVTNLVHLTFMTIIGCEKMKEVVADDGNREGKVISFEKLRLLTLEYLPNLECFSSIPSCIFRFPSLWNIEVEECPKMKNFSKGTLSTPKLDDVSLFRYKWEGNWEKGDDLNTTIQKLAA</sequence>
<gene>
    <name evidence="1" type="ORF">EUGRSUZ_G00806</name>
</gene>
<dbReference type="Proteomes" id="UP000030711">
    <property type="component" value="Chromosome 7"/>
</dbReference>
<dbReference type="EMBL" id="CM064441">
    <property type="protein sequence ID" value="KAK3420030.1"/>
    <property type="molecule type" value="Genomic_DNA"/>
</dbReference>
<evidence type="ECO:0000313" key="1">
    <source>
        <dbReference type="EMBL" id="KAK3420030.1"/>
    </source>
</evidence>
<organism evidence="1 2">
    <name type="scientific">Eucalyptus grandis</name>
    <name type="common">Flooded gum</name>
    <dbReference type="NCBI Taxonomy" id="71139"/>
    <lineage>
        <taxon>Eukaryota</taxon>
        <taxon>Viridiplantae</taxon>
        <taxon>Streptophyta</taxon>
        <taxon>Embryophyta</taxon>
        <taxon>Tracheophyta</taxon>
        <taxon>Spermatophyta</taxon>
        <taxon>Magnoliopsida</taxon>
        <taxon>eudicotyledons</taxon>
        <taxon>Gunneridae</taxon>
        <taxon>Pentapetalae</taxon>
        <taxon>rosids</taxon>
        <taxon>malvids</taxon>
        <taxon>Myrtales</taxon>
        <taxon>Myrtaceae</taxon>
        <taxon>Myrtoideae</taxon>
        <taxon>Eucalypteae</taxon>
        <taxon>Eucalyptus</taxon>
    </lineage>
</organism>
<evidence type="ECO:0000313" key="2">
    <source>
        <dbReference type="Proteomes" id="UP000030711"/>
    </source>
</evidence>
<keyword evidence="2" id="KW-1185">Reference proteome</keyword>
<reference evidence="1 2" key="1">
    <citation type="journal article" date="2014" name="Nature">
        <title>The genome of Eucalyptus grandis.</title>
        <authorList>
            <person name="Myburg A.A."/>
            <person name="Grattapaglia D."/>
            <person name="Tuskan G.A."/>
            <person name="Hellsten U."/>
            <person name="Hayes R.D."/>
            <person name="Grimwood J."/>
            <person name="Jenkins J."/>
            <person name="Lindquist E."/>
            <person name="Tice H."/>
            <person name="Bauer D."/>
            <person name="Goodstein D.M."/>
            <person name="Dubchak I."/>
            <person name="Poliakov A."/>
            <person name="Mizrachi E."/>
            <person name="Kullan A.R."/>
            <person name="Hussey S.G."/>
            <person name="Pinard D."/>
            <person name="van der Merwe K."/>
            <person name="Singh P."/>
            <person name="van Jaarsveld I."/>
            <person name="Silva-Junior O.B."/>
            <person name="Togawa R.C."/>
            <person name="Pappas M.R."/>
            <person name="Faria D.A."/>
            <person name="Sansaloni C.P."/>
            <person name="Petroli C.D."/>
            <person name="Yang X."/>
            <person name="Ranjan P."/>
            <person name="Tschaplinski T.J."/>
            <person name="Ye C.Y."/>
            <person name="Li T."/>
            <person name="Sterck L."/>
            <person name="Vanneste K."/>
            <person name="Murat F."/>
            <person name="Soler M."/>
            <person name="Clemente H.S."/>
            <person name="Saidi N."/>
            <person name="Cassan-Wang H."/>
            <person name="Dunand C."/>
            <person name="Hefer C.A."/>
            <person name="Bornberg-Bauer E."/>
            <person name="Kersting A.R."/>
            <person name="Vining K."/>
            <person name="Amarasinghe V."/>
            <person name="Ranik M."/>
            <person name="Naithani S."/>
            <person name="Elser J."/>
            <person name="Boyd A.E."/>
            <person name="Liston A."/>
            <person name="Spatafora J.W."/>
            <person name="Dharmwardhana P."/>
            <person name="Raja R."/>
            <person name="Sullivan C."/>
            <person name="Romanel E."/>
            <person name="Alves-Ferreira M."/>
            <person name="Kulheim C."/>
            <person name="Foley W."/>
            <person name="Carocha V."/>
            <person name="Paiva J."/>
            <person name="Kudrna D."/>
            <person name="Brommonschenkel S.H."/>
            <person name="Pasquali G."/>
            <person name="Byrne M."/>
            <person name="Rigault P."/>
            <person name="Tibbits J."/>
            <person name="Spokevicius A."/>
            <person name="Jones R.C."/>
            <person name="Steane D.A."/>
            <person name="Vaillancourt R.E."/>
            <person name="Potts B.M."/>
            <person name="Joubert F."/>
            <person name="Barry K."/>
            <person name="Pappas G.J."/>
            <person name="Strauss S.H."/>
            <person name="Jaiswal P."/>
            <person name="Grima-Pettenati J."/>
            <person name="Salse J."/>
            <person name="Van de Peer Y."/>
            <person name="Rokhsar D.S."/>
            <person name="Schmutz J."/>
        </authorList>
    </citation>
    <scope>NUCLEOTIDE SEQUENCE [LARGE SCALE GENOMIC DNA]</scope>
    <source>
        <strain evidence="2">cv. BRASUZ1</strain>
        <tissue evidence="1">Leaf extractions</tissue>
    </source>
</reference>
<accession>A0ACC3K1W0</accession>
<comment type="caution">
    <text evidence="1">The sequence shown here is derived from an EMBL/GenBank/DDBJ whole genome shotgun (WGS) entry which is preliminary data.</text>
</comment>